<feature type="domain" description="Terminase large subunit GpA endonuclease" evidence="2">
    <location>
        <begin position="312"/>
        <end position="583"/>
    </location>
</feature>
<evidence type="ECO:0000259" key="1">
    <source>
        <dbReference type="Pfam" id="PF05876"/>
    </source>
</evidence>
<dbReference type="InterPro" id="IPR051220">
    <property type="entry name" value="TFA_Chaperone"/>
</dbReference>
<dbReference type="GO" id="GO:0005524">
    <property type="term" value="F:ATP binding"/>
    <property type="evidence" value="ECO:0007669"/>
    <property type="project" value="InterPro"/>
</dbReference>
<dbReference type="Pfam" id="PF05876">
    <property type="entry name" value="GpA_ATPase"/>
    <property type="match status" value="1"/>
</dbReference>
<dbReference type="EMBL" id="JAQIFT010000044">
    <property type="protein sequence ID" value="MDA3732049.1"/>
    <property type="molecule type" value="Genomic_DNA"/>
</dbReference>
<dbReference type="InterPro" id="IPR046454">
    <property type="entry name" value="GpA_endonuclease"/>
</dbReference>
<dbReference type="PANTHER" id="PTHR34413">
    <property type="entry name" value="PROPHAGE TAIL FIBER ASSEMBLY PROTEIN HOMOLOG TFAE-RELATED-RELATED"/>
    <property type="match status" value="1"/>
</dbReference>
<protein>
    <submittedName>
        <fullName evidence="3">Phage terminase large subunit family protein</fullName>
    </submittedName>
</protein>
<name>A0AA42J123_9FIRM</name>
<keyword evidence="4" id="KW-1185">Reference proteome</keyword>
<reference evidence="3" key="1">
    <citation type="journal article" date="2023" name="Int. J. Syst. Evol. Microbiol.">
        <title>&lt;i&gt;Holtiella tumoricola&lt;/i&gt; gen. nov. sp. nov., isolated from a human clinical sample.</title>
        <authorList>
            <person name="Allen-Vercoe E."/>
            <person name="Daigneault M.C."/>
            <person name="Vancuren S.J."/>
            <person name="Cochrane K."/>
            <person name="O'Neal L.L."/>
            <person name="Sankaranarayanan K."/>
            <person name="Lawson P.A."/>
        </authorList>
    </citation>
    <scope>NUCLEOTIDE SEQUENCE</scope>
    <source>
        <strain evidence="3">CC70A</strain>
    </source>
</reference>
<dbReference type="Gene3D" id="3.40.50.300">
    <property type="entry name" value="P-loop containing nucleotide triphosphate hydrolases"/>
    <property type="match status" value="1"/>
</dbReference>
<dbReference type="Proteomes" id="UP001169242">
    <property type="component" value="Unassembled WGS sequence"/>
</dbReference>
<dbReference type="PANTHER" id="PTHR34413:SF2">
    <property type="entry name" value="PROPHAGE TAIL FIBER ASSEMBLY PROTEIN HOMOLOG TFAE-RELATED"/>
    <property type="match status" value="1"/>
</dbReference>
<feature type="domain" description="Phage terminase large subunit GpA ATPase" evidence="1">
    <location>
        <begin position="55"/>
        <end position="301"/>
    </location>
</feature>
<dbReference type="HAMAP" id="MF_04144">
    <property type="entry name" value="TERL_LAMBDA"/>
    <property type="match status" value="1"/>
</dbReference>
<dbReference type="InterPro" id="IPR046453">
    <property type="entry name" value="GpA_ATPase"/>
</dbReference>
<evidence type="ECO:0000259" key="2">
    <source>
        <dbReference type="Pfam" id="PF20454"/>
    </source>
</evidence>
<comment type="caution">
    <text evidence="3">The sequence shown here is derived from an EMBL/GenBank/DDBJ whole genome shotgun (WGS) entry which is preliminary data.</text>
</comment>
<dbReference type="AlphaFoldDB" id="A0AA42J123"/>
<evidence type="ECO:0000313" key="3">
    <source>
        <dbReference type="EMBL" id="MDA3732049.1"/>
    </source>
</evidence>
<dbReference type="GO" id="GO:0004519">
    <property type="term" value="F:endonuclease activity"/>
    <property type="evidence" value="ECO:0007669"/>
    <property type="project" value="InterPro"/>
</dbReference>
<evidence type="ECO:0000313" key="4">
    <source>
        <dbReference type="Proteomes" id="UP001169242"/>
    </source>
</evidence>
<proteinExistence type="inferred from homology"/>
<dbReference type="InterPro" id="IPR008866">
    <property type="entry name" value="Phage_lambda_GpA-like"/>
</dbReference>
<dbReference type="Pfam" id="PF20454">
    <property type="entry name" value="GpA_nuclease"/>
    <property type="match status" value="1"/>
</dbReference>
<gene>
    <name evidence="3" type="ORF">PBV87_11205</name>
</gene>
<organism evidence="3 4">
    <name type="scientific">Holtiella tumoricola</name>
    <dbReference type="NCBI Taxonomy" id="3018743"/>
    <lineage>
        <taxon>Bacteria</taxon>
        <taxon>Bacillati</taxon>
        <taxon>Bacillota</taxon>
        <taxon>Clostridia</taxon>
        <taxon>Lachnospirales</taxon>
        <taxon>Cellulosilyticaceae</taxon>
        <taxon>Holtiella</taxon>
    </lineage>
</organism>
<sequence>MRHWSSLLKMAFVKKSKKVNIPSWILQALKVLKPPEKITVSEWADKYRILDAQTSAEPGKWNTSRTEYLKGIMNAFTDIEVEKIVFVKPTQVGGTECLNNMIGYVIAQDPSPTMIVYPTEKLAEFTSKKRVQPMINLSPVLAEKYRSNESKLLELNFNGMYIVLVGANSESDLASRPVRFIFFDEVDKHPTYTGKEADPISLAKERTRTFPNTKKIFLTSTPTLKRGPIWQEWLNADSQYEYFVPCPHCGTYQKLLFKQVKWKTDTKSPKEARETAYYECEACQETIQDNHKPQMIRNGEWRCINGSGKRSVAFHLNAIYSPWVRFGDVAYEFVSSHNYPEKLMNFINSWLGEPWEDTKTKMDSDIVFERQSEYTEGIVPDEALILTGGVDVQKDCFYFTIRAWGPYMTSWNILHGKVDTWEEIDFIMNQSFSSANGQSYLVNLTLIDSGNDTENVYQFCVDNQDWAMACKGSSNTITAKYKLANIDKIDSCAYGMRLCIVDGSQYKNMIYARMRKENGIGSWMVYDGVDMDYAKQVTSEEKVVERRGGRDVEVWKTKTSHADNHYLDCEVYAAAAADLLHVRYMMPQGNEQKVEETEQNNWINNNKEWI</sequence>
<dbReference type="InterPro" id="IPR027417">
    <property type="entry name" value="P-loop_NTPase"/>
</dbReference>
<accession>A0AA42J123</accession>
<dbReference type="RefSeq" id="WP_271012342.1">
    <property type="nucleotide sequence ID" value="NZ_JAQIFT010000044.1"/>
</dbReference>
<dbReference type="GO" id="GO:0016887">
    <property type="term" value="F:ATP hydrolysis activity"/>
    <property type="evidence" value="ECO:0007669"/>
    <property type="project" value="InterPro"/>
</dbReference>